<dbReference type="GO" id="GO:0005789">
    <property type="term" value="C:endoplasmic reticulum membrane"/>
    <property type="evidence" value="ECO:0007669"/>
    <property type="project" value="UniProtKB-SubCell"/>
</dbReference>
<keyword evidence="5 7" id="KW-1133">Transmembrane helix</keyword>
<proteinExistence type="inferred from homology"/>
<evidence type="ECO:0000256" key="4">
    <source>
        <dbReference type="ARBA" id="ARBA00022692"/>
    </source>
</evidence>
<dbReference type="PANTHER" id="PTHR11132">
    <property type="entry name" value="SOLUTE CARRIER FAMILY 35"/>
    <property type="match status" value="1"/>
</dbReference>
<evidence type="ECO:0000256" key="7">
    <source>
        <dbReference type="RuleBase" id="RU367097"/>
    </source>
</evidence>
<evidence type="ECO:0000256" key="1">
    <source>
        <dbReference type="ARBA" id="ARBA00003420"/>
    </source>
</evidence>
<comment type="subunit">
    <text evidence="3 7">Homooligomer.</text>
</comment>
<keyword evidence="7" id="KW-0333">Golgi apparatus</keyword>
<feature type="transmembrane region" description="Helical" evidence="7">
    <location>
        <begin position="221"/>
        <end position="244"/>
    </location>
</feature>
<evidence type="ECO:0000256" key="2">
    <source>
        <dbReference type="ARBA" id="ARBA00010425"/>
    </source>
</evidence>
<dbReference type="GO" id="GO:0030659">
    <property type="term" value="C:cytoplasmic vesicle membrane"/>
    <property type="evidence" value="ECO:0007669"/>
    <property type="project" value="UniProtKB-SubCell"/>
</dbReference>
<keyword evidence="4 7" id="KW-0812">Transmembrane</keyword>
<comment type="function">
    <text evidence="1 7">Involved in the import of GDP-mannose from the cytoplasm into the Golgi lumen.</text>
</comment>
<reference evidence="8" key="2">
    <citation type="submission" date="2021-08" db="EMBL/GenBank/DDBJ databases">
        <authorList>
            <person name="Gostincar C."/>
            <person name="Sun X."/>
            <person name="Song Z."/>
            <person name="Gunde-Cimerman N."/>
        </authorList>
    </citation>
    <scope>NUCLEOTIDE SEQUENCE</scope>
    <source>
        <strain evidence="8">EXF-8016</strain>
    </source>
</reference>
<comment type="subcellular location">
    <subcellularLocation>
        <location evidence="7">Golgi apparatus membrane</location>
        <topology evidence="7">Multi-pass membrane protein</topology>
    </subcellularLocation>
    <subcellularLocation>
        <location evidence="7">Cytoplasmic vesicle membrane</location>
        <topology evidence="7">Multi-pass membrane protein</topology>
    </subcellularLocation>
    <subcellularLocation>
        <location evidence="7">Endoplasmic reticulum membrane</location>
        <topology evidence="7">Multi-pass membrane protein</topology>
    </subcellularLocation>
</comment>
<evidence type="ECO:0000313" key="9">
    <source>
        <dbReference type="Proteomes" id="UP000767238"/>
    </source>
</evidence>
<feature type="non-terminal residue" evidence="8">
    <location>
        <position position="1"/>
    </location>
</feature>
<reference evidence="8" key="1">
    <citation type="journal article" date="2021" name="J Fungi (Basel)">
        <title>Virulence traits and population genomics of the black yeast Aureobasidium melanogenum.</title>
        <authorList>
            <person name="Cernosa A."/>
            <person name="Sun X."/>
            <person name="Gostincar C."/>
            <person name="Fang C."/>
            <person name="Gunde-Cimerman N."/>
            <person name="Song Z."/>
        </authorList>
    </citation>
    <scope>NUCLEOTIDE SEQUENCE</scope>
    <source>
        <strain evidence="8">EXF-8016</strain>
    </source>
</reference>
<evidence type="ECO:0000256" key="3">
    <source>
        <dbReference type="ARBA" id="ARBA00011182"/>
    </source>
</evidence>
<comment type="similarity">
    <text evidence="2 7">Belongs to the TPT transporter family. SLC35D subfamily.</text>
</comment>
<feature type="transmembrane region" description="Helical" evidence="7">
    <location>
        <begin position="53"/>
        <end position="79"/>
    </location>
</feature>
<dbReference type="OrthoDB" id="6418713at2759"/>
<dbReference type="InterPro" id="IPR050186">
    <property type="entry name" value="TPT_transporter"/>
</dbReference>
<evidence type="ECO:0000256" key="5">
    <source>
        <dbReference type="ARBA" id="ARBA00022989"/>
    </source>
</evidence>
<dbReference type="GO" id="GO:0000139">
    <property type="term" value="C:Golgi membrane"/>
    <property type="evidence" value="ECO:0007669"/>
    <property type="project" value="UniProtKB-SubCell"/>
</dbReference>
<evidence type="ECO:0000256" key="6">
    <source>
        <dbReference type="ARBA" id="ARBA00023136"/>
    </source>
</evidence>
<evidence type="ECO:0000313" key="8">
    <source>
        <dbReference type="EMBL" id="KAH0209973.1"/>
    </source>
</evidence>
<name>A0A9P8G6Q6_AURME</name>
<accession>A0A9P8G6Q6</accession>
<dbReference type="Proteomes" id="UP000767238">
    <property type="component" value="Unassembled WGS sequence"/>
</dbReference>
<dbReference type="AlphaFoldDB" id="A0A9P8G6Q6"/>
<keyword evidence="7" id="KW-0968">Cytoplasmic vesicle</keyword>
<protein>
    <recommendedName>
        <fullName evidence="7">GDP-mannose transporter</fullName>
        <shortName evidence="7">GMT</shortName>
    </recommendedName>
</protein>
<comment type="caution">
    <text evidence="8">The sequence shown here is derived from an EMBL/GenBank/DDBJ whole genome shotgun (WGS) entry which is preliminary data.</text>
</comment>
<keyword evidence="7" id="KW-0256">Endoplasmic reticulum</keyword>
<dbReference type="EMBL" id="JAHFYH010000195">
    <property type="protein sequence ID" value="KAH0209973.1"/>
    <property type="molecule type" value="Genomic_DNA"/>
</dbReference>
<keyword evidence="7" id="KW-0813">Transport</keyword>
<feature type="transmembrane region" description="Helical" evidence="7">
    <location>
        <begin position="99"/>
        <end position="129"/>
    </location>
</feature>
<keyword evidence="7" id="KW-0762">Sugar transport</keyword>
<sequence>MEKRRTSSEVERPKQAEPVLPVVNPALEKPAPPQSSIHPALYVVKKVPMNGRVYLRAIVPIGLFFSLSLICGNLTYLYLSVSFIQMIKATTPVATLGNVSFIVIGVIIASFGEIQFVVLGFLLQVASIIFEAIRLTMVQRLLSSAEFKMDPLVSLYYFAPAYTVDFDHVGYFTLLLNAIIAFGLNVSVVFLIGRTSSLEYAGGAGRAWADYGVRHPALKKLIVFSGVLLVLFLLLGSFSSSLPIDPKQYVGNKYTGFFGNGGVQG</sequence>
<keyword evidence="6 7" id="KW-0472">Membrane</keyword>
<gene>
    <name evidence="8" type="ORF">KCV03_g10199</name>
</gene>
<organism evidence="8 9">
    <name type="scientific">Aureobasidium melanogenum</name>
    <name type="common">Aureobasidium pullulans var. melanogenum</name>
    <dbReference type="NCBI Taxonomy" id="46634"/>
    <lineage>
        <taxon>Eukaryota</taxon>
        <taxon>Fungi</taxon>
        <taxon>Dikarya</taxon>
        <taxon>Ascomycota</taxon>
        <taxon>Pezizomycotina</taxon>
        <taxon>Dothideomycetes</taxon>
        <taxon>Dothideomycetidae</taxon>
        <taxon>Dothideales</taxon>
        <taxon>Saccotheciaceae</taxon>
        <taxon>Aureobasidium</taxon>
    </lineage>
</organism>
<feature type="transmembrane region" description="Helical" evidence="7">
    <location>
        <begin position="171"/>
        <end position="192"/>
    </location>
</feature>